<keyword evidence="3" id="KW-1185">Reference proteome</keyword>
<accession>A0A409W0F3</accession>
<name>A0A409W0F3_9AGAR</name>
<gene>
    <name evidence="2" type="ORF">CVT24_008262</name>
</gene>
<protein>
    <submittedName>
        <fullName evidence="2">Uncharacterized protein</fullName>
    </submittedName>
</protein>
<evidence type="ECO:0000313" key="2">
    <source>
        <dbReference type="EMBL" id="PPQ71992.1"/>
    </source>
</evidence>
<comment type="caution">
    <text evidence="2">The sequence shown here is derived from an EMBL/GenBank/DDBJ whole genome shotgun (WGS) entry which is preliminary data.</text>
</comment>
<dbReference type="Proteomes" id="UP000284842">
    <property type="component" value="Unassembled WGS sequence"/>
</dbReference>
<dbReference type="AlphaFoldDB" id="A0A409W0F3"/>
<reference evidence="2 3" key="1">
    <citation type="journal article" date="2018" name="Evol. Lett.">
        <title>Horizontal gene cluster transfer increased hallucinogenic mushroom diversity.</title>
        <authorList>
            <person name="Reynolds H.T."/>
            <person name="Vijayakumar V."/>
            <person name="Gluck-Thaler E."/>
            <person name="Korotkin H.B."/>
            <person name="Matheny P.B."/>
            <person name="Slot J.C."/>
        </authorList>
    </citation>
    <scope>NUCLEOTIDE SEQUENCE [LARGE SCALE GENOMIC DNA]</scope>
    <source>
        <strain evidence="2 3">2629</strain>
    </source>
</reference>
<feature type="compositionally biased region" description="Low complexity" evidence="1">
    <location>
        <begin position="9"/>
        <end position="29"/>
    </location>
</feature>
<proteinExistence type="predicted"/>
<sequence>MPSDSANVSSHSSPSRQSFQSSRPTSPTPGDADSDTEMQRLMRSSPDIPDSEDNMDIHDETEGASNLTGDIRSATTLDTMPAGRNLPSNLRAALVKARRQAERLKLHPYQIESVEAFVQSSSFDREVQMFTQLLAAGNKLESLATAAPAFSVSTALMDNIKSYVCAILLSSRLSAYKGTTARNHVFVGYANYIRTIWTYEDMSKAIIARERTHVPPNFDKDVNTKKTIMLAIQNELTQARSRIKKEIRASLAANSANDLTESLHILDLATDVVSNTQLIVTVPLCARLALLRSCYRKYPKENYWDKVDVKLAALRQAAKDDAKKLKRAMERLLDEDRALYGDKDKYKLPDDSETSRSWQHNVENIIT</sequence>
<dbReference type="EMBL" id="NHTK01005890">
    <property type="protein sequence ID" value="PPQ71992.1"/>
    <property type="molecule type" value="Genomic_DNA"/>
</dbReference>
<dbReference type="OrthoDB" id="3236341at2759"/>
<dbReference type="InParanoid" id="A0A409W0F3"/>
<feature type="region of interest" description="Disordered" evidence="1">
    <location>
        <begin position="1"/>
        <end position="71"/>
    </location>
</feature>
<evidence type="ECO:0000313" key="3">
    <source>
        <dbReference type="Proteomes" id="UP000284842"/>
    </source>
</evidence>
<organism evidence="2 3">
    <name type="scientific">Panaeolus cyanescens</name>
    <dbReference type="NCBI Taxonomy" id="181874"/>
    <lineage>
        <taxon>Eukaryota</taxon>
        <taxon>Fungi</taxon>
        <taxon>Dikarya</taxon>
        <taxon>Basidiomycota</taxon>
        <taxon>Agaricomycotina</taxon>
        <taxon>Agaricomycetes</taxon>
        <taxon>Agaricomycetidae</taxon>
        <taxon>Agaricales</taxon>
        <taxon>Agaricineae</taxon>
        <taxon>Galeropsidaceae</taxon>
        <taxon>Panaeolus</taxon>
    </lineage>
</organism>
<evidence type="ECO:0000256" key="1">
    <source>
        <dbReference type="SAM" id="MobiDB-lite"/>
    </source>
</evidence>